<dbReference type="GO" id="GO:0015627">
    <property type="term" value="C:type II protein secretion system complex"/>
    <property type="evidence" value="ECO:0007669"/>
    <property type="project" value="InterPro"/>
</dbReference>
<dbReference type="AlphaFoldDB" id="L0WBW4"/>
<accession>L0WBW4</accession>
<name>L0WBW4_9GAMM</name>
<keyword evidence="4 10" id="KW-1003">Cell membrane</keyword>
<evidence type="ECO:0000256" key="10">
    <source>
        <dbReference type="PIRNR" id="PIRNR006291"/>
    </source>
</evidence>
<comment type="subcellular location">
    <subcellularLocation>
        <location evidence="1">Cell inner membrane</location>
        <topology evidence="1">Single-pass membrane protein</topology>
    </subcellularLocation>
</comment>
<evidence type="ECO:0000256" key="1">
    <source>
        <dbReference type="ARBA" id="ARBA00004377"/>
    </source>
</evidence>
<dbReference type="GO" id="GO:0005886">
    <property type="term" value="C:plasma membrane"/>
    <property type="evidence" value="ECO:0007669"/>
    <property type="project" value="UniProtKB-SubCell"/>
</dbReference>
<comment type="similarity">
    <text evidence="2 10">Belongs to the GSP M family.</text>
</comment>
<keyword evidence="8 11" id="KW-1133">Transmembrane helix</keyword>
<proteinExistence type="inferred from homology"/>
<evidence type="ECO:0000256" key="6">
    <source>
        <dbReference type="ARBA" id="ARBA00022692"/>
    </source>
</evidence>
<keyword evidence="7 10" id="KW-0653">Protein transport</keyword>
<dbReference type="PATRIC" id="fig|1177179.3.peg.2527"/>
<keyword evidence="6 11" id="KW-0812">Transmembrane</keyword>
<comment type="function">
    <text evidence="10">Inner membrane component of the type II secretion system required for the energy-dependent secretion of extracellular factors such as proteases and toxins from the periplasm.</text>
</comment>
<keyword evidence="13" id="KW-1185">Reference proteome</keyword>
<evidence type="ECO:0000313" key="12">
    <source>
        <dbReference type="EMBL" id="EKF73587.1"/>
    </source>
</evidence>
<organism evidence="12 13">
    <name type="scientific">Alcanivorax hongdengensis A-11-3</name>
    <dbReference type="NCBI Taxonomy" id="1177179"/>
    <lineage>
        <taxon>Bacteria</taxon>
        <taxon>Pseudomonadati</taxon>
        <taxon>Pseudomonadota</taxon>
        <taxon>Gammaproteobacteria</taxon>
        <taxon>Oceanospirillales</taxon>
        <taxon>Alcanivoracaceae</taxon>
        <taxon>Alcanivorax</taxon>
    </lineage>
</organism>
<evidence type="ECO:0000256" key="3">
    <source>
        <dbReference type="ARBA" id="ARBA00022448"/>
    </source>
</evidence>
<evidence type="ECO:0000256" key="2">
    <source>
        <dbReference type="ARBA" id="ARBA00010637"/>
    </source>
</evidence>
<evidence type="ECO:0000256" key="7">
    <source>
        <dbReference type="ARBA" id="ARBA00022927"/>
    </source>
</evidence>
<dbReference type="STRING" id="1177179.A11A3_12705"/>
<evidence type="ECO:0000313" key="13">
    <source>
        <dbReference type="Proteomes" id="UP000010164"/>
    </source>
</evidence>
<keyword evidence="3 10" id="KW-0813">Transport</keyword>
<keyword evidence="9 10" id="KW-0472">Membrane</keyword>
<dbReference type="EMBL" id="AMRJ01000022">
    <property type="protein sequence ID" value="EKF73587.1"/>
    <property type="molecule type" value="Genomic_DNA"/>
</dbReference>
<evidence type="ECO:0000256" key="11">
    <source>
        <dbReference type="SAM" id="Phobius"/>
    </source>
</evidence>
<reference evidence="12 13" key="1">
    <citation type="journal article" date="2012" name="J. Bacteriol.">
        <title>Genome Sequence of the Alkane-Degrading Bacterium Alcanivorax hongdengensis Type Strain A-11-3.</title>
        <authorList>
            <person name="Lai Q."/>
            <person name="Shao Z."/>
        </authorList>
    </citation>
    <scope>NUCLEOTIDE SEQUENCE [LARGE SCALE GENOMIC DNA]</scope>
    <source>
        <strain evidence="12 13">A-11-3</strain>
    </source>
</reference>
<dbReference type="InterPro" id="IPR023229">
    <property type="entry name" value="T2SS_M_periplasmic_sf"/>
</dbReference>
<feature type="transmembrane region" description="Helical" evidence="11">
    <location>
        <begin position="31"/>
        <end position="50"/>
    </location>
</feature>
<dbReference type="OrthoDB" id="6077714at2"/>
<keyword evidence="5 10" id="KW-0997">Cell inner membrane</keyword>
<dbReference type="eggNOG" id="COG3149">
    <property type="taxonomic scope" value="Bacteria"/>
</dbReference>
<gene>
    <name evidence="12" type="ORF">A11A3_12705</name>
</gene>
<dbReference type="SUPFAM" id="SSF103054">
    <property type="entry name" value="General secretion pathway protein M, EpsM"/>
    <property type="match status" value="1"/>
</dbReference>
<evidence type="ECO:0000256" key="5">
    <source>
        <dbReference type="ARBA" id="ARBA00022519"/>
    </source>
</evidence>
<dbReference type="GO" id="GO:0015628">
    <property type="term" value="P:protein secretion by the type II secretion system"/>
    <property type="evidence" value="ECO:0007669"/>
    <property type="project" value="InterPro"/>
</dbReference>
<evidence type="ECO:0000256" key="4">
    <source>
        <dbReference type="ARBA" id="ARBA00022475"/>
    </source>
</evidence>
<dbReference type="Proteomes" id="UP000010164">
    <property type="component" value="Unassembled WGS sequence"/>
</dbReference>
<dbReference type="RefSeq" id="WP_008929713.1">
    <property type="nucleotide sequence ID" value="NZ_AMRJ01000022.1"/>
</dbReference>
<sequence length="170" mass="18935">MNVAQLKTTAAQRLAPVQQWYESREPREQRVLQVLALVMALVLLYWLLWAPSMAAREKARQRYIANTQTLEWISDNAEAVRAATRGSDRNAPPGNWVSNVSRSADQYGLTLKGFSPQGNQSVRIQLENQPAAQTVLWLQSMVSQGLELASIEMSPGDKPGTSTLRATLQQ</sequence>
<protein>
    <recommendedName>
        <fullName evidence="10">Type II secretion system protein M</fullName>
        <shortName evidence="10">T2SS protein M</shortName>
    </recommendedName>
    <alternativeName>
        <fullName evidence="10">General secretion pathway protein M</fullName>
    </alternativeName>
</protein>
<dbReference type="InterPro" id="IPR007690">
    <property type="entry name" value="T2SS_GspM"/>
</dbReference>
<evidence type="ECO:0000256" key="8">
    <source>
        <dbReference type="ARBA" id="ARBA00022989"/>
    </source>
</evidence>
<dbReference type="Pfam" id="PF04612">
    <property type="entry name" value="T2SSM"/>
    <property type="match status" value="1"/>
</dbReference>
<dbReference type="PIRSF" id="PIRSF006291">
    <property type="entry name" value="GspM"/>
    <property type="match status" value="1"/>
</dbReference>
<dbReference type="Gene3D" id="3.30.1360.100">
    <property type="entry name" value="General secretion pathway protein M, EpsM"/>
    <property type="match status" value="1"/>
</dbReference>
<evidence type="ECO:0000256" key="9">
    <source>
        <dbReference type="ARBA" id="ARBA00023136"/>
    </source>
</evidence>
<comment type="caution">
    <text evidence="12">The sequence shown here is derived from an EMBL/GenBank/DDBJ whole genome shotgun (WGS) entry which is preliminary data.</text>
</comment>